<accession>A0ACB9DAP5</accession>
<evidence type="ECO:0000313" key="2">
    <source>
        <dbReference type="Proteomes" id="UP001056120"/>
    </source>
</evidence>
<comment type="caution">
    <text evidence="1">The sequence shown here is derived from an EMBL/GenBank/DDBJ whole genome shotgun (WGS) entry which is preliminary data.</text>
</comment>
<evidence type="ECO:0000313" key="1">
    <source>
        <dbReference type="EMBL" id="KAI3743669.1"/>
    </source>
</evidence>
<dbReference type="Proteomes" id="UP001056120">
    <property type="component" value="Linkage Group LG19"/>
</dbReference>
<gene>
    <name evidence="1" type="ORF">L1987_56731</name>
</gene>
<protein>
    <submittedName>
        <fullName evidence="1">Uncharacterized protein</fullName>
    </submittedName>
</protein>
<keyword evidence="2" id="KW-1185">Reference proteome</keyword>
<reference evidence="1 2" key="2">
    <citation type="journal article" date="2022" name="Mol. Ecol. Resour.">
        <title>The genomes of chicory, endive, great burdock and yacon provide insights into Asteraceae paleo-polyploidization history and plant inulin production.</title>
        <authorList>
            <person name="Fan W."/>
            <person name="Wang S."/>
            <person name="Wang H."/>
            <person name="Wang A."/>
            <person name="Jiang F."/>
            <person name="Liu H."/>
            <person name="Zhao H."/>
            <person name="Xu D."/>
            <person name="Zhang Y."/>
        </authorList>
    </citation>
    <scope>NUCLEOTIDE SEQUENCE [LARGE SCALE GENOMIC DNA]</scope>
    <source>
        <strain evidence="2">cv. Yunnan</strain>
        <tissue evidence="1">Leaves</tissue>
    </source>
</reference>
<sequence length="107" mass="12063">MDQLIPLESVLSGWSNPQLQYFRQLCSIHNFGFRYLATNREGDDDRSDVDMGMDAENIEEVDFETEGAAVMMKDDGPTETNIENQSTSDRDPCSSIQRDVVMLHAGN</sequence>
<proteinExistence type="predicted"/>
<dbReference type="EMBL" id="CM042036">
    <property type="protein sequence ID" value="KAI3743669.1"/>
    <property type="molecule type" value="Genomic_DNA"/>
</dbReference>
<organism evidence="1 2">
    <name type="scientific">Smallanthus sonchifolius</name>
    <dbReference type="NCBI Taxonomy" id="185202"/>
    <lineage>
        <taxon>Eukaryota</taxon>
        <taxon>Viridiplantae</taxon>
        <taxon>Streptophyta</taxon>
        <taxon>Embryophyta</taxon>
        <taxon>Tracheophyta</taxon>
        <taxon>Spermatophyta</taxon>
        <taxon>Magnoliopsida</taxon>
        <taxon>eudicotyledons</taxon>
        <taxon>Gunneridae</taxon>
        <taxon>Pentapetalae</taxon>
        <taxon>asterids</taxon>
        <taxon>campanulids</taxon>
        <taxon>Asterales</taxon>
        <taxon>Asteraceae</taxon>
        <taxon>Asteroideae</taxon>
        <taxon>Heliantheae alliance</taxon>
        <taxon>Millerieae</taxon>
        <taxon>Smallanthus</taxon>
    </lineage>
</organism>
<name>A0ACB9DAP5_9ASTR</name>
<reference evidence="2" key="1">
    <citation type="journal article" date="2022" name="Mol. Ecol. Resour.">
        <title>The genomes of chicory, endive, great burdock and yacon provide insights into Asteraceae palaeo-polyploidization history and plant inulin production.</title>
        <authorList>
            <person name="Fan W."/>
            <person name="Wang S."/>
            <person name="Wang H."/>
            <person name="Wang A."/>
            <person name="Jiang F."/>
            <person name="Liu H."/>
            <person name="Zhao H."/>
            <person name="Xu D."/>
            <person name="Zhang Y."/>
        </authorList>
    </citation>
    <scope>NUCLEOTIDE SEQUENCE [LARGE SCALE GENOMIC DNA]</scope>
    <source>
        <strain evidence="2">cv. Yunnan</strain>
    </source>
</reference>